<comment type="caution">
    <text evidence="10">The sequence shown here is derived from an EMBL/GenBank/DDBJ whole genome shotgun (WGS) entry which is preliminary data.</text>
</comment>
<gene>
    <name evidence="10" type="ORF">ABKW32_07870</name>
</gene>
<reference evidence="10 11" key="1">
    <citation type="submission" date="2024-05" db="EMBL/GenBank/DDBJ databases">
        <authorList>
            <person name="Busch G.E."/>
            <person name="Sharma I."/>
        </authorList>
    </citation>
    <scope>NUCLEOTIDE SEQUENCE [LARGE SCALE GENOMIC DNA]</scope>
    <source>
        <strain evidence="10 11">23GB23</strain>
    </source>
</reference>
<feature type="transmembrane region" description="Helical" evidence="8">
    <location>
        <begin position="231"/>
        <end position="251"/>
    </location>
</feature>
<evidence type="ECO:0000256" key="4">
    <source>
        <dbReference type="ARBA" id="ARBA00022475"/>
    </source>
</evidence>
<evidence type="ECO:0000256" key="8">
    <source>
        <dbReference type="SAM" id="Phobius"/>
    </source>
</evidence>
<protein>
    <submittedName>
        <fullName evidence="10">ABC transporter permease</fullName>
    </submittedName>
</protein>
<evidence type="ECO:0000256" key="1">
    <source>
        <dbReference type="ARBA" id="ARBA00004429"/>
    </source>
</evidence>
<comment type="subcellular location">
    <subcellularLocation>
        <location evidence="1">Cell inner membrane</location>
        <topology evidence="1">Multi-pass membrane protein</topology>
    </subcellularLocation>
</comment>
<evidence type="ECO:0000259" key="9">
    <source>
        <dbReference type="Pfam" id="PF01061"/>
    </source>
</evidence>
<evidence type="ECO:0000256" key="7">
    <source>
        <dbReference type="ARBA" id="ARBA00023136"/>
    </source>
</evidence>
<name>A0ABV0L1J1_9GAMM</name>
<accession>A0ABV0L1J1</accession>
<dbReference type="PANTHER" id="PTHR30413">
    <property type="entry name" value="INNER MEMBRANE TRANSPORT PERMEASE"/>
    <property type="match status" value="1"/>
</dbReference>
<feature type="transmembrane region" description="Helical" evidence="8">
    <location>
        <begin position="177"/>
        <end position="196"/>
    </location>
</feature>
<keyword evidence="6 8" id="KW-1133">Transmembrane helix</keyword>
<keyword evidence="11" id="KW-1185">Reference proteome</keyword>
<comment type="similarity">
    <text evidence="2">Belongs to the ABC-2 integral membrane protein family.</text>
</comment>
<feature type="transmembrane region" description="Helical" evidence="8">
    <location>
        <begin position="106"/>
        <end position="134"/>
    </location>
</feature>
<keyword evidence="3" id="KW-0813">Transport</keyword>
<dbReference type="Pfam" id="PF01061">
    <property type="entry name" value="ABC2_membrane"/>
    <property type="match status" value="1"/>
</dbReference>
<feature type="transmembrane region" description="Helical" evidence="8">
    <location>
        <begin position="27"/>
        <end position="47"/>
    </location>
</feature>
<keyword evidence="7 8" id="KW-0472">Membrane</keyword>
<feature type="transmembrane region" description="Helical" evidence="8">
    <location>
        <begin position="67"/>
        <end position="85"/>
    </location>
</feature>
<proteinExistence type="inferred from homology"/>
<evidence type="ECO:0000256" key="5">
    <source>
        <dbReference type="ARBA" id="ARBA00022692"/>
    </source>
</evidence>
<dbReference type="Proteomes" id="UP001471651">
    <property type="component" value="Unassembled WGS sequence"/>
</dbReference>
<feature type="transmembrane region" description="Helical" evidence="8">
    <location>
        <begin position="140"/>
        <end position="165"/>
    </location>
</feature>
<dbReference type="EMBL" id="JBDYKN010000005">
    <property type="protein sequence ID" value="MEP7729353.1"/>
    <property type="molecule type" value="Genomic_DNA"/>
</dbReference>
<organism evidence="10 11">
    <name type="scientific">Marinomonas primoryensis</name>
    <dbReference type="NCBI Taxonomy" id="178399"/>
    <lineage>
        <taxon>Bacteria</taxon>
        <taxon>Pseudomonadati</taxon>
        <taxon>Pseudomonadota</taxon>
        <taxon>Gammaproteobacteria</taxon>
        <taxon>Oceanospirillales</taxon>
        <taxon>Oceanospirillaceae</taxon>
        <taxon>Marinomonas</taxon>
    </lineage>
</organism>
<feature type="domain" description="ABC-2 type transporter transmembrane" evidence="9">
    <location>
        <begin position="13"/>
        <end position="216"/>
    </location>
</feature>
<dbReference type="RefSeq" id="WP_348576700.1">
    <property type="nucleotide sequence ID" value="NZ_JBDYKN010000005.1"/>
</dbReference>
<dbReference type="PANTHER" id="PTHR30413:SF8">
    <property type="entry name" value="TRANSPORT PERMEASE PROTEIN"/>
    <property type="match status" value="1"/>
</dbReference>
<keyword evidence="4" id="KW-1003">Cell membrane</keyword>
<evidence type="ECO:0000313" key="10">
    <source>
        <dbReference type="EMBL" id="MEP7729353.1"/>
    </source>
</evidence>
<dbReference type="InterPro" id="IPR013525">
    <property type="entry name" value="ABC2_TM"/>
</dbReference>
<evidence type="ECO:0000256" key="6">
    <source>
        <dbReference type="ARBA" id="ARBA00022989"/>
    </source>
</evidence>
<evidence type="ECO:0000256" key="2">
    <source>
        <dbReference type="ARBA" id="ARBA00007783"/>
    </source>
</evidence>
<sequence length="266" mass="29486">MSKIQNMINAGYALAIRSIKIQMKEHFLGYAWVLIIPMLYAVCYIFIKRELTGGQHDAETAAFDALRAFSGITLFQFWLQLVQGMSDLIRKQKGMLRGLTVSVNPFVLAIIIESGVALFIRALLIIVAIPLLGLQYPSDFFSWLLFFASLLSLLLTATALGLLLLPWAALYSDVRKLLTTITLPILLISPVFYPAVKDSSSWLYWINSFNPVASPLAVISDVFQGVGGGEYILQMLLGTVISILLITWSLMKLGNQVPILLERVGS</sequence>
<evidence type="ECO:0000313" key="11">
    <source>
        <dbReference type="Proteomes" id="UP001471651"/>
    </source>
</evidence>
<evidence type="ECO:0000256" key="3">
    <source>
        <dbReference type="ARBA" id="ARBA00022448"/>
    </source>
</evidence>
<keyword evidence="5 8" id="KW-0812">Transmembrane</keyword>